<dbReference type="Gene3D" id="3.10.430.100">
    <property type="entry name" value="Ribosomal protein L9, C-terminal domain"/>
    <property type="match status" value="1"/>
</dbReference>
<keyword evidence="3 7" id="KW-0694">RNA-binding</keyword>
<evidence type="ECO:0000256" key="5">
    <source>
        <dbReference type="ARBA" id="ARBA00023274"/>
    </source>
</evidence>
<keyword evidence="11" id="KW-1185">Reference proteome</keyword>
<accession>A0ABU9T314</accession>
<dbReference type="PANTHER" id="PTHR21368">
    <property type="entry name" value="50S RIBOSOMAL PROTEIN L9"/>
    <property type="match status" value="1"/>
</dbReference>
<dbReference type="InterPro" id="IPR036935">
    <property type="entry name" value="Ribosomal_bL9_N_sf"/>
</dbReference>
<evidence type="ECO:0000259" key="9">
    <source>
        <dbReference type="PROSITE" id="PS00651"/>
    </source>
</evidence>
<dbReference type="Pfam" id="PF01281">
    <property type="entry name" value="Ribosomal_L9_N"/>
    <property type="match status" value="1"/>
</dbReference>
<dbReference type="InterPro" id="IPR036791">
    <property type="entry name" value="Ribosomal_bL9_C_sf"/>
</dbReference>
<comment type="similarity">
    <text evidence="1 7">Belongs to the bacterial ribosomal protein bL9 family.</text>
</comment>
<evidence type="ECO:0000256" key="3">
    <source>
        <dbReference type="ARBA" id="ARBA00022884"/>
    </source>
</evidence>
<dbReference type="SUPFAM" id="SSF55658">
    <property type="entry name" value="L9 N-domain-like"/>
    <property type="match status" value="1"/>
</dbReference>
<dbReference type="PROSITE" id="PS00651">
    <property type="entry name" value="RIBOSOMAL_L9"/>
    <property type="match status" value="1"/>
</dbReference>
<feature type="region of interest" description="Disordered" evidence="8">
    <location>
        <begin position="149"/>
        <end position="207"/>
    </location>
</feature>
<comment type="caution">
    <text evidence="10">The sequence shown here is derived from an EMBL/GenBank/DDBJ whole genome shotgun (WGS) entry which is preliminary data.</text>
</comment>
<dbReference type="InterPro" id="IPR020069">
    <property type="entry name" value="Ribosomal_bL9_C"/>
</dbReference>
<gene>
    <name evidence="7 10" type="primary">rplI</name>
    <name evidence="10" type="ORF">WNY59_02860</name>
</gene>
<keyword evidence="4 7" id="KW-0689">Ribosomal protein</keyword>
<dbReference type="InterPro" id="IPR020070">
    <property type="entry name" value="Ribosomal_bL9_N"/>
</dbReference>
<feature type="compositionally biased region" description="Acidic residues" evidence="8">
    <location>
        <begin position="196"/>
        <end position="207"/>
    </location>
</feature>
<dbReference type="NCBIfam" id="TIGR00158">
    <property type="entry name" value="L9"/>
    <property type="match status" value="1"/>
</dbReference>
<evidence type="ECO:0000256" key="7">
    <source>
        <dbReference type="HAMAP-Rule" id="MF_00503"/>
    </source>
</evidence>
<dbReference type="EMBL" id="JBBMQO010000002">
    <property type="protein sequence ID" value="MEM5500522.1"/>
    <property type="molecule type" value="Genomic_DNA"/>
</dbReference>
<proteinExistence type="inferred from homology"/>
<comment type="function">
    <text evidence="7">Binds to the 23S rRNA.</text>
</comment>
<protein>
    <recommendedName>
        <fullName evidence="6 7">Large ribosomal subunit protein bL9</fullName>
    </recommendedName>
</protein>
<evidence type="ECO:0000313" key="10">
    <source>
        <dbReference type="EMBL" id="MEM5500522.1"/>
    </source>
</evidence>
<evidence type="ECO:0000256" key="8">
    <source>
        <dbReference type="SAM" id="MobiDB-lite"/>
    </source>
</evidence>
<dbReference type="InterPro" id="IPR020594">
    <property type="entry name" value="Ribosomal_bL9_bac/chp"/>
</dbReference>
<organism evidence="10 11">
    <name type="scientific">Ahrensia kielensis</name>
    <dbReference type="NCBI Taxonomy" id="76980"/>
    <lineage>
        <taxon>Bacteria</taxon>
        <taxon>Pseudomonadati</taxon>
        <taxon>Pseudomonadota</taxon>
        <taxon>Alphaproteobacteria</taxon>
        <taxon>Hyphomicrobiales</taxon>
        <taxon>Ahrensiaceae</taxon>
        <taxon>Ahrensia</taxon>
    </lineage>
</organism>
<feature type="domain" description="Ribosomal protein L9" evidence="9">
    <location>
        <begin position="13"/>
        <end position="40"/>
    </location>
</feature>
<dbReference type="InterPro" id="IPR009027">
    <property type="entry name" value="Ribosomal_bL9/RNase_H1_N"/>
</dbReference>
<reference evidence="10 11" key="1">
    <citation type="submission" date="2024-03" db="EMBL/GenBank/DDBJ databases">
        <title>Community enrichment and isolation of bacterial strains for fucoidan degradation.</title>
        <authorList>
            <person name="Sichert A."/>
        </authorList>
    </citation>
    <scope>NUCLEOTIDE SEQUENCE [LARGE SCALE GENOMIC DNA]</scope>
    <source>
        <strain evidence="10 11">AS62</strain>
    </source>
</reference>
<dbReference type="RefSeq" id="WP_342846777.1">
    <property type="nucleotide sequence ID" value="NZ_JBBMQO010000002.1"/>
</dbReference>
<evidence type="ECO:0000313" key="11">
    <source>
        <dbReference type="Proteomes" id="UP001477870"/>
    </source>
</evidence>
<evidence type="ECO:0000256" key="1">
    <source>
        <dbReference type="ARBA" id="ARBA00010605"/>
    </source>
</evidence>
<name>A0ABU9T314_9HYPH</name>
<dbReference type="HAMAP" id="MF_00503">
    <property type="entry name" value="Ribosomal_bL9"/>
    <property type="match status" value="1"/>
</dbReference>
<evidence type="ECO:0000256" key="2">
    <source>
        <dbReference type="ARBA" id="ARBA00022730"/>
    </source>
</evidence>
<keyword evidence="2 7" id="KW-0699">rRNA-binding</keyword>
<dbReference type="Proteomes" id="UP001477870">
    <property type="component" value="Unassembled WGS sequence"/>
</dbReference>
<dbReference type="SUPFAM" id="SSF55653">
    <property type="entry name" value="Ribosomal protein L9 C-domain"/>
    <property type="match status" value="1"/>
</dbReference>
<sequence length="207" mass="22677">MKVILLERIAKLGAIGDEVTVKPGFARNFLLPSGRALRANAANREVFEAQRAEIVARNDERKGVAEEVSKGLDGKTFVFVRSAGETGQLYGSVSTRDISEFLAAQGHKVSRNQVDLKTPIKTIGLVDISLTLHPEVETTITLNIARTADEAERQETGEDLSSADAIYGENDEKFESLADFEDEDDDRPRRKRSNDAAEEAAPEADSE</sequence>
<dbReference type="InterPro" id="IPR000244">
    <property type="entry name" value="Ribosomal_bL9"/>
</dbReference>
<dbReference type="Gene3D" id="3.40.5.10">
    <property type="entry name" value="Ribosomal protein L9, N-terminal domain"/>
    <property type="match status" value="1"/>
</dbReference>
<evidence type="ECO:0000256" key="4">
    <source>
        <dbReference type="ARBA" id="ARBA00022980"/>
    </source>
</evidence>
<evidence type="ECO:0000256" key="6">
    <source>
        <dbReference type="ARBA" id="ARBA00035292"/>
    </source>
</evidence>
<keyword evidence="5 7" id="KW-0687">Ribonucleoprotein</keyword>
<dbReference type="GO" id="GO:0005840">
    <property type="term" value="C:ribosome"/>
    <property type="evidence" value="ECO:0007669"/>
    <property type="project" value="UniProtKB-KW"/>
</dbReference>
<dbReference type="Pfam" id="PF03948">
    <property type="entry name" value="Ribosomal_L9_C"/>
    <property type="match status" value="1"/>
</dbReference>